<accession>A0A841DIJ1</accession>
<dbReference type="Proteomes" id="UP000558997">
    <property type="component" value="Unassembled WGS sequence"/>
</dbReference>
<reference evidence="2 3" key="1">
    <citation type="submission" date="2020-08" db="EMBL/GenBank/DDBJ databases">
        <title>Sequencing the genomes of 1000 actinobacteria strains.</title>
        <authorList>
            <person name="Klenk H.-P."/>
        </authorList>
    </citation>
    <scope>NUCLEOTIDE SEQUENCE [LARGE SCALE GENOMIC DNA]</scope>
    <source>
        <strain evidence="2 3">DSM 17294</strain>
    </source>
</reference>
<protein>
    <submittedName>
        <fullName evidence="2">Uncharacterized protein</fullName>
    </submittedName>
</protein>
<keyword evidence="3" id="KW-1185">Reference proteome</keyword>
<gene>
    <name evidence="2" type="ORF">HDA44_001052</name>
</gene>
<organism evidence="2 3">
    <name type="scientific">Kribbella solani</name>
    <dbReference type="NCBI Taxonomy" id="236067"/>
    <lineage>
        <taxon>Bacteria</taxon>
        <taxon>Bacillati</taxon>
        <taxon>Actinomycetota</taxon>
        <taxon>Actinomycetes</taxon>
        <taxon>Propionibacteriales</taxon>
        <taxon>Kribbellaceae</taxon>
        <taxon>Kribbella</taxon>
    </lineage>
</organism>
<evidence type="ECO:0000256" key="1">
    <source>
        <dbReference type="SAM" id="MobiDB-lite"/>
    </source>
</evidence>
<feature type="compositionally biased region" description="Basic residues" evidence="1">
    <location>
        <begin position="70"/>
        <end position="80"/>
    </location>
</feature>
<feature type="region of interest" description="Disordered" evidence="1">
    <location>
        <begin position="36"/>
        <end position="98"/>
    </location>
</feature>
<dbReference type="AlphaFoldDB" id="A0A841DIJ1"/>
<evidence type="ECO:0000313" key="2">
    <source>
        <dbReference type="EMBL" id="MBB5977711.1"/>
    </source>
</evidence>
<comment type="caution">
    <text evidence="2">The sequence shown here is derived from an EMBL/GenBank/DDBJ whole genome shotgun (WGS) entry which is preliminary data.</text>
</comment>
<proteinExistence type="predicted"/>
<feature type="region of interest" description="Disordered" evidence="1">
    <location>
        <begin position="138"/>
        <end position="159"/>
    </location>
</feature>
<dbReference type="EMBL" id="JACHNF010000001">
    <property type="protein sequence ID" value="MBB5977711.1"/>
    <property type="molecule type" value="Genomic_DNA"/>
</dbReference>
<evidence type="ECO:0000313" key="3">
    <source>
        <dbReference type="Proteomes" id="UP000558997"/>
    </source>
</evidence>
<sequence>MSSLGWKRVYRWRHGWAASVDGVSPAGCRRVRGRACTAPDDADRDDDSHRHALRPLPDSSLRGSPLTSPKHGHRCLRGARRTRELRSPPSTRPVRTRDRGPRWCATYVPIAAAAAVSREVGQAGEKCVHRRRSMAARQSSLRGCPRGSRPLRDATGSPGVGLGEHGVQVLGAELGGASSWAWARPSRQGWYRLGRARLDGVRPAARLRRRAPSRRACGLPGRRWRQHRRSWASAPIGGARRSSARRWRAVRACREVVRARARVGGASVHRGIGGDVGGSLHRRCGCAGSVRRGALATPGALTVRDALGVRGGTVLWRCGAVRRIGGARWLAVVGGGWRCAVRWLAARVHWAVRGALPACGAFGGALAVHWRVFRALDGVRCIGGCAVRWAGMPWAGDALGGDALGGDVWVGGGAGWWVRGVGRCCAGGVGRGWFD</sequence>
<name>A0A841DIJ1_9ACTN</name>